<comment type="caution">
    <text evidence="1">The sequence shown here is derived from an EMBL/GenBank/DDBJ whole genome shotgun (WGS) entry which is preliminary data.</text>
</comment>
<keyword evidence="2" id="KW-1185">Reference proteome</keyword>
<organism evidence="1 2">
    <name type="scientific">Choristoneura fumiferana</name>
    <name type="common">Spruce budworm moth</name>
    <name type="synonym">Archips fumiferana</name>
    <dbReference type="NCBI Taxonomy" id="7141"/>
    <lineage>
        <taxon>Eukaryota</taxon>
        <taxon>Metazoa</taxon>
        <taxon>Ecdysozoa</taxon>
        <taxon>Arthropoda</taxon>
        <taxon>Hexapoda</taxon>
        <taxon>Insecta</taxon>
        <taxon>Pterygota</taxon>
        <taxon>Neoptera</taxon>
        <taxon>Endopterygota</taxon>
        <taxon>Lepidoptera</taxon>
        <taxon>Glossata</taxon>
        <taxon>Ditrysia</taxon>
        <taxon>Tortricoidea</taxon>
        <taxon>Tortricidae</taxon>
        <taxon>Tortricinae</taxon>
        <taxon>Choristoneura</taxon>
    </lineage>
</organism>
<dbReference type="EMBL" id="CM046111">
    <property type="protein sequence ID" value="KAI8424811.1"/>
    <property type="molecule type" value="Genomic_DNA"/>
</dbReference>
<evidence type="ECO:0000313" key="1">
    <source>
        <dbReference type="EMBL" id="KAI8424811.1"/>
    </source>
</evidence>
<name>A0ACC0JKW3_CHOFU</name>
<gene>
    <name evidence="1" type="ORF">MSG28_006743</name>
</gene>
<proteinExistence type="predicted"/>
<sequence length="646" mass="73319">MLRVALICLLVNLTLGADPRVVFLDEGGVSGEKYWNGDFYEFYGVPYATVPKGRDRFQGPLPPEPWNSVMTANSRTSRCFQSYLTEDGEVPMVDGEEECLVMNLLVPKVASETNLVPVVAYIHSGAFSGGNGNMAQFHYLARHDILVISFNYRLGALGFACLGNKEVPGNAGMKDQVAALKWIKKNIIKFGGDPEKVTVAGFSVGATMAELLALSKTTDGLIDKLILESGSALSPFAINRDPVNTAKNIAIAIGYEDKGSLRDLTEFYLTTSYENLSSKSQYFFLPNSTFGFSPCIENVHDGIDAFLTESPIDIIRQGKNKQVAVLTGFANMEGISRSLKFDEWSEKMNEKFDDFLPADLQFNDDKAKENVISKIKERYFKGEEVTHDNLQAYIDYFSDSMFKYSILKSAKEHAEKLKKPIYLYEFSYVGELSMKHYYMDKLKGASHRDQSAYILDFFGWTNKPNDLDMRDRMTMMWSDFVKYENPTAYESDLMPFKWEKFTNKNPNYLSIGHDVKMDKQLFESGFQFWNEIYDKHHWNPKSPKIVVEEPIKKIEDKQQQDKNKPYDKATKKPDGGSSEKIDVQDASEDKKSKTAHDQETAKDEKPNTVYVNDPMKSRVRKENIAAKDSKETVQPSSKTHKIKTEL</sequence>
<evidence type="ECO:0000313" key="2">
    <source>
        <dbReference type="Proteomes" id="UP001064048"/>
    </source>
</evidence>
<reference evidence="1 2" key="1">
    <citation type="journal article" date="2022" name="Genome Biol. Evol.">
        <title>The Spruce Budworm Genome: Reconstructing the Evolutionary History of Antifreeze Proteins.</title>
        <authorList>
            <person name="Beliveau C."/>
            <person name="Gagne P."/>
            <person name="Picq S."/>
            <person name="Vernygora O."/>
            <person name="Keeling C.I."/>
            <person name="Pinkney K."/>
            <person name="Doucet D."/>
            <person name="Wen F."/>
            <person name="Johnston J.S."/>
            <person name="Maaroufi H."/>
            <person name="Boyle B."/>
            <person name="Laroche J."/>
            <person name="Dewar K."/>
            <person name="Juretic N."/>
            <person name="Blackburn G."/>
            <person name="Nisole A."/>
            <person name="Brunet B."/>
            <person name="Brandao M."/>
            <person name="Lumley L."/>
            <person name="Duan J."/>
            <person name="Quan G."/>
            <person name="Lucarotti C.J."/>
            <person name="Roe A.D."/>
            <person name="Sperling F.A.H."/>
            <person name="Levesque R.C."/>
            <person name="Cusson M."/>
        </authorList>
    </citation>
    <scope>NUCLEOTIDE SEQUENCE [LARGE SCALE GENOMIC DNA]</scope>
    <source>
        <strain evidence="1">Glfc:IPQL:Cfum</strain>
    </source>
</reference>
<accession>A0ACC0JKW3</accession>
<protein>
    <submittedName>
        <fullName evidence="1">Uncharacterized protein</fullName>
    </submittedName>
</protein>
<dbReference type="Proteomes" id="UP001064048">
    <property type="component" value="Chromosome 11"/>
</dbReference>